<feature type="non-terminal residue" evidence="1">
    <location>
        <position position="51"/>
    </location>
</feature>
<name>A0ACC1HGY2_9FUNG</name>
<gene>
    <name evidence="1" type="primary">TIM17</name>
    <name evidence="1" type="ORF">EV182_002966</name>
</gene>
<feature type="non-terminal residue" evidence="1">
    <location>
        <position position="1"/>
    </location>
</feature>
<keyword evidence="2" id="KW-1185">Reference proteome</keyword>
<dbReference type="EMBL" id="JAMZIH010005833">
    <property type="protein sequence ID" value="KAJ1674591.1"/>
    <property type="molecule type" value="Genomic_DNA"/>
</dbReference>
<reference evidence="1" key="1">
    <citation type="submission" date="2022-06" db="EMBL/GenBank/DDBJ databases">
        <title>Phylogenomic reconstructions and comparative analyses of Kickxellomycotina fungi.</title>
        <authorList>
            <person name="Reynolds N.K."/>
            <person name="Stajich J.E."/>
            <person name="Barry K."/>
            <person name="Grigoriev I.V."/>
            <person name="Crous P."/>
            <person name="Smith M.E."/>
        </authorList>
    </citation>
    <scope>NUCLEOTIDE SEQUENCE</scope>
    <source>
        <strain evidence="1">RSA 2271</strain>
    </source>
</reference>
<dbReference type="Proteomes" id="UP001145114">
    <property type="component" value="Unassembled WGS sequence"/>
</dbReference>
<organism evidence="1 2">
    <name type="scientific">Spiromyces aspiralis</name>
    <dbReference type="NCBI Taxonomy" id="68401"/>
    <lineage>
        <taxon>Eukaryota</taxon>
        <taxon>Fungi</taxon>
        <taxon>Fungi incertae sedis</taxon>
        <taxon>Zoopagomycota</taxon>
        <taxon>Kickxellomycotina</taxon>
        <taxon>Kickxellomycetes</taxon>
        <taxon>Kickxellales</taxon>
        <taxon>Kickxellaceae</taxon>
        <taxon>Spiromyces</taxon>
    </lineage>
</organism>
<accession>A0ACC1HGY2</accession>
<evidence type="ECO:0000313" key="1">
    <source>
        <dbReference type="EMBL" id="KAJ1674591.1"/>
    </source>
</evidence>
<protein>
    <submittedName>
        <fullName evidence="1">Translocase of the inner membrane</fullName>
    </submittedName>
</protein>
<sequence>GERLRGALSAMKARGPVLGGNFAVWGTMFSTFDCTMKGIRQKEDPWNAISA</sequence>
<evidence type="ECO:0000313" key="2">
    <source>
        <dbReference type="Proteomes" id="UP001145114"/>
    </source>
</evidence>
<proteinExistence type="predicted"/>
<comment type="caution">
    <text evidence="1">The sequence shown here is derived from an EMBL/GenBank/DDBJ whole genome shotgun (WGS) entry which is preliminary data.</text>
</comment>